<dbReference type="SUPFAM" id="SSF53955">
    <property type="entry name" value="Lysozyme-like"/>
    <property type="match status" value="1"/>
</dbReference>
<evidence type="ECO:0000313" key="2">
    <source>
        <dbReference type="EMBL" id="OAQ97211.1"/>
    </source>
</evidence>
<dbReference type="Gene3D" id="1.10.530.10">
    <property type="match status" value="1"/>
</dbReference>
<dbReference type="Proteomes" id="UP000243081">
    <property type="component" value="Unassembled WGS sequence"/>
</dbReference>
<evidence type="ECO:0000256" key="1">
    <source>
        <dbReference type="SAM" id="MobiDB-lite"/>
    </source>
</evidence>
<proteinExistence type="predicted"/>
<reference evidence="2 3" key="1">
    <citation type="submission" date="2016-03" db="EMBL/GenBank/DDBJ databases">
        <title>Fine-scale spatial genetic structure of a fungal parasite of coffee scale insects.</title>
        <authorList>
            <person name="Jackson D."/>
            <person name="Zemenick K.A."/>
            <person name="Malloure B."/>
            <person name="Quandt C.A."/>
            <person name="James T.Y."/>
        </authorList>
    </citation>
    <scope>NUCLEOTIDE SEQUENCE [LARGE SCALE GENOMIC DNA]</scope>
    <source>
        <strain evidence="2 3">UM487</strain>
    </source>
</reference>
<gene>
    <name evidence="2" type="ORF">LLEC1_07758</name>
</gene>
<feature type="compositionally biased region" description="Low complexity" evidence="1">
    <location>
        <begin position="7"/>
        <end position="24"/>
    </location>
</feature>
<organism evidence="2 3">
    <name type="scientific">Cordyceps confragosa</name>
    <name type="common">Lecanicillium lecanii</name>
    <dbReference type="NCBI Taxonomy" id="2714763"/>
    <lineage>
        <taxon>Eukaryota</taxon>
        <taxon>Fungi</taxon>
        <taxon>Dikarya</taxon>
        <taxon>Ascomycota</taxon>
        <taxon>Pezizomycotina</taxon>
        <taxon>Sordariomycetes</taxon>
        <taxon>Hypocreomycetidae</taxon>
        <taxon>Hypocreales</taxon>
        <taxon>Cordycipitaceae</taxon>
        <taxon>Akanthomyces</taxon>
    </lineage>
</organism>
<dbReference type="OMA" id="VNAPSAC"/>
<sequence length="232" mass="23645">LPGPETSAASPSQSSAPSSSSSPAGVDIGSSKSYLKTFNGNGDASAGWPSETQWGTFNSMWAANQNVMSESCAGFGQANNSPSESADVKSAIESVAQSSGVDARFILAILMQESNGCVRAPTTNYGVTNPGLMQSHDGSSSCFNVNPCPKDKIQGMIEDGVNGTPSGDGLKQLLAKAGGNDAAAFYKAARMYNSGSVDPSGDLGKGVATHCYVSDIANRLLGWSQGVGGCHM</sequence>
<evidence type="ECO:0008006" key="4">
    <source>
        <dbReference type="Google" id="ProtNLM"/>
    </source>
</evidence>
<dbReference type="InterPro" id="IPR023346">
    <property type="entry name" value="Lysozyme-like_dom_sf"/>
</dbReference>
<name>A0A179I5P1_CORDF</name>
<comment type="caution">
    <text evidence="2">The sequence shown here is derived from an EMBL/GenBank/DDBJ whole genome shotgun (WGS) entry which is preliminary data.</text>
</comment>
<evidence type="ECO:0000313" key="3">
    <source>
        <dbReference type="Proteomes" id="UP000243081"/>
    </source>
</evidence>
<feature type="non-terminal residue" evidence="2">
    <location>
        <position position="1"/>
    </location>
</feature>
<dbReference type="EMBL" id="LUKN01003623">
    <property type="protein sequence ID" value="OAQ97211.1"/>
    <property type="molecule type" value="Genomic_DNA"/>
</dbReference>
<dbReference type="AlphaFoldDB" id="A0A179I5P1"/>
<feature type="region of interest" description="Disordered" evidence="1">
    <location>
        <begin position="1"/>
        <end position="27"/>
    </location>
</feature>
<dbReference type="OrthoDB" id="1193027at2759"/>
<protein>
    <recommendedName>
        <fullName evidence="4">Transglycosylase SLT domain-containing protein</fullName>
    </recommendedName>
</protein>
<accession>A0A179I5P1</accession>
<keyword evidence="3" id="KW-1185">Reference proteome</keyword>